<gene>
    <name evidence="4" type="ORF">E8Q35_12100</name>
</gene>
<feature type="domain" description="Helicase C-terminal" evidence="3">
    <location>
        <begin position="852"/>
        <end position="1009"/>
    </location>
</feature>
<dbReference type="InterPro" id="IPR027417">
    <property type="entry name" value="P-loop_NTPase"/>
</dbReference>
<reference evidence="4 5" key="1">
    <citation type="submission" date="2019-04" db="EMBL/GenBank/DDBJ databases">
        <title>Comparative genomics of Aeromonas veronii strains pathogenic to fish.</title>
        <authorList>
            <person name="Cascarano M.C."/>
            <person name="Smyrli M."/>
            <person name="Katharios P."/>
        </authorList>
    </citation>
    <scope>NUCLEOTIDE SEQUENCE [LARGE SCALE GENOMIC DNA]</scope>
    <source>
        <strain evidence="4 5">XU1</strain>
    </source>
</reference>
<keyword evidence="2" id="KW-0347">Helicase</keyword>
<dbReference type="PANTHER" id="PTHR45629:SF7">
    <property type="entry name" value="DNA EXCISION REPAIR PROTEIN ERCC-6-RELATED"/>
    <property type="match status" value="1"/>
</dbReference>
<dbReference type="InterPro" id="IPR050496">
    <property type="entry name" value="SNF2_RAD54_helicase_repair"/>
</dbReference>
<dbReference type="InterPro" id="IPR014001">
    <property type="entry name" value="Helicase_ATP-bd"/>
</dbReference>
<dbReference type="Proteomes" id="UP000309618">
    <property type="component" value="Unassembled WGS sequence"/>
</dbReference>
<protein>
    <recommendedName>
        <fullName evidence="3">Helicase C-terminal domain-containing protein</fullName>
    </recommendedName>
</protein>
<keyword evidence="2" id="KW-0547">Nucleotide-binding</keyword>
<dbReference type="Gene3D" id="3.40.50.150">
    <property type="entry name" value="Vaccinia Virus protein VP39"/>
    <property type="match status" value="1"/>
</dbReference>
<dbReference type="InterPro" id="IPR029063">
    <property type="entry name" value="SAM-dependent_MTases_sf"/>
</dbReference>
<dbReference type="GO" id="GO:0016787">
    <property type="term" value="F:hydrolase activity"/>
    <property type="evidence" value="ECO:0007669"/>
    <property type="project" value="UniProtKB-KW"/>
</dbReference>
<evidence type="ECO:0000256" key="1">
    <source>
        <dbReference type="ARBA" id="ARBA00022801"/>
    </source>
</evidence>
<sequence length="1033" mass="116138">MLTTNKMEMVLKMNSWRVESETLRSKGLSVKKTSRLADLHARRQLTDGQFFTPLWVSKLIWSWIDTIKDTAQDSVSRQMFSVMDNSVGSGRLLAYADPSQYQLFGLDIDPACIAALNADAAVAKINAQFLTGSMAELHASGMDFATINPAFSLTLSSPFLTPGVTTRYGLHGANTSATSDEYAIEQAMKAANLVFAILPVSSRDFLMTHWPAQMVAEILLPADTFKDEGANVSTSIFILDSQRTRDDDDAPQRLKVSKNGEMSGVLILPQLRLKRRGQEPSFYFKDDTSSCPKITLPVTGDTRVGIHHHNRNIVLRFFCGLTEARVMNAILREKLDRSIAHRYPKGIKYEGQGRLMIDLYLLQKDPYGALEDTMAIIRNAGGTPDVSMTFARFFKRCVKEHSQANLPFSRVALIQNAIPQTVTARSFGLLRQGSVTASYFKGESLSYRYEDGNHYVFKNNVEQLFHAEAFARTFINTDPEHAPAFEWEKLFQAKPNRGRGVNKQTKVPLWSYQQDDLQEILSHPTGCIVGWGMGVGKARLAIALALAGGQHNLIVVEPGLIPEMKRELAKIGLDADVWQHIQRQDQLRDLRTVNLISVALLRSVLPDHKSKTFAKALRRHLHTVVVDEGSMLCNGYSKQTSAIKALSPRKLYVLDGTPIRNYPRDILPLVQLSHGHRAHHPYQQHGTYLEPRLINSMELARRGIDAFVEDFVVFEWVTAEFADGLRKGAKREIPVIKDLAKFRDWLTPLIKRRVRNEPDCIAFAGCKDPIYHPISNVSWDPDHLRHYLQVSLTFADWYTQNRLQLLAGEKGGILITVLARLEACNAAVNVPFVARENSMAVYSPLTSKMRWTLDRISSLVAKGHKIIVYTKYPAVTERLQGELNARHIPSVLFHGGISVRERTDSLDSEFRFGPSPVLLATSGVTQRGLNIEQADYILQYDRDWSGAKEEQMIQRTTRPGQKKQVQVERIHLAGSIDDYIGQMADFKTSTANAGLDYGDGMSNADEFLHMDTILEEFCESVYKLSSQRLLKVI</sequence>
<organism evidence="4 5">
    <name type="scientific">Aeromonas veronii</name>
    <dbReference type="NCBI Taxonomy" id="654"/>
    <lineage>
        <taxon>Bacteria</taxon>
        <taxon>Pseudomonadati</taxon>
        <taxon>Pseudomonadota</taxon>
        <taxon>Gammaproteobacteria</taxon>
        <taxon>Aeromonadales</taxon>
        <taxon>Aeromonadaceae</taxon>
        <taxon>Aeromonas</taxon>
    </lineage>
</organism>
<dbReference type="InterPro" id="IPR000330">
    <property type="entry name" value="SNF2_N"/>
</dbReference>
<dbReference type="GO" id="GO:0004386">
    <property type="term" value="F:helicase activity"/>
    <property type="evidence" value="ECO:0007669"/>
    <property type="project" value="UniProtKB-KW"/>
</dbReference>
<dbReference type="EMBL" id="SSUX01000008">
    <property type="protein sequence ID" value="THJ44926.1"/>
    <property type="molecule type" value="Genomic_DNA"/>
</dbReference>
<name>A0A4S5CP16_AERVE</name>
<accession>A0A4S5CP16</accession>
<dbReference type="Pfam" id="PF00271">
    <property type="entry name" value="Helicase_C"/>
    <property type="match status" value="1"/>
</dbReference>
<dbReference type="InterPro" id="IPR049730">
    <property type="entry name" value="SNF2/RAD54-like_C"/>
</dbReference>
<evidence type="ECO:0000313" key="4">
    <source>
        <dbReference type="EMBL" id="THJ44926.1"/>
    </source>
</evidence>
<dbReference type="SUPFAM" id="SSF53335">
    <property type="entry name" value="S-adenosyl-L-methionine-dependent methyltransferases"/>
    <property type="match status" value="1"/>
</dbReference>
<dbReference type="PROSITE" id="PS51194">
    <property type="entry name" value="HELICASE_CTER"/>
    <property type="match status" value="1"/>
</dbReference>
<keyword evidence="1" id="KW-0378">Hydrolase</keyword>
<evidence type="ECO:0000259" key="3">
    <source>
        <dbReference type="PROSITE" id="PS51194"/>
    </source>
</evidence>
<dbReference type="Gene3D" id="3.40.50.300">
    <property type="entry name" value="P-loop containing nucleotide triphosphate hydrolases"/>
    <property type="match status" value="2"/>
</dbReference>
<dbReference type="Pfam" id="PF00176">
    <property type="entry name" value="SNF2-rel_dom"/>
    <property type="match status" value="1"/>
</dbReference>
<proteinExistence type="predicted"/>
<evidence type="ECO:0000256" key="2">
    <source>
        <dbReference type="ARBA" id="ARBA00022806"/>
    </source>
</evidence>
<dbReference type="InterPro" id="IPR001650">
    <property type="entry name" value="Helicase_C-like"/>
</dbReference>
<comment type="caution">
    <text evidence="4">The sequence shown here is derived from an EMBL/GenBank/DDBJ whole genome shotgun (WGS) entry which is preliminary data.</text>
</comment>
<dbReference type="AlphaFoldDB" id="A0A4S5CP16"/>
<dbReference type="SUPFAM" id="SSF52540">
    <property type="entry name" value="P-loop containing nucleoside triphosphate hydrolases"/>
    <property type="match status" value="2"/>
</dbReference>
<dbReference type="CDD" id="cd18793">
    <property type="entry name" value="SF2_C_SNF"/>
    <property type="match status" value="1"/>
</dbReference>
<keyword evidence="2" id="KW-0067">ATP-binding</keyword>
<evidence type="ECO:0000313" key="5">
    <source>
        <dbReference type="Proteomes" id="UP000309618"/>
    </source>
</evidence>
<dbReference type="GO" id="GO:0005524">
    <property type="term" value="F:ATP binding"/>
    <property type="evidence" value="ECO:0007669"/>
    <property type="project" value="InterPro"/>
</dbReference>
<dbReference type="SMART" id="SM00487">
    <property type="entry name" value="DEXDc"/>
    <property type="match status" value="1"/>
</dbReference>
<dbReference type="PANTHER" id="PTHR45629">
    <property type="entry name" value="SNF2/RAD54 FAMILY MEMBER"/>
    <property type="match status" value="1"/>
</dbReference>
<dbReference type="SMART" id="SM00490">
    <property type="entry name" value="HELICc"/>
    <property type="match status" value="1"/>
</dbReference>